<reference evidence="9 10" key="1">
    <citation type="journal article" date="2019" name="Mol. Ecol. Resour.">
        <title>Chromosome-level genome assembly of Triplophysa tibetana, a fish adapted to the harsh high-altitude environment of the Tibetan Plateau.</title>
        <authorList>
            <person name="Yang X."/>
            <person name="Liu H."/>
            <person name="Ma Z."/>
            <person name="Zou Y."/>
            <person name="Zou M."/>
            <person name="Mao Y."/>
            <person name="Li X."/>
            <person name="Wang H."/>
            <person name="Chen T."/>
            <person name="Wang W."/>
            <person name="Yang R."/>
        </authorList>
    </citation>
    <scope>NUCLEOTIDE SEQUENCE [LARGE SCALE GENOMIC DNA]</scope>
    <source>
        <strain evidence="9">TTIB1903HZAU</strain>
        <tissue evidence="9">Muscle</tissue>
    </source>
</reference>
<feature type="transmembrane region" description="Helical" evidence="7">
    <location>
        <begin position="251"/>
        <end position="270"/>
    </location>
</feature>
<keyword evidence="3 7" id="KW-0812">Transmembrane</keyword>
<dbReference type="Pfam" id="PF00003">
    <property type="entry name" value="7tm_3"/>
    <property type="match status" value="1"/>
</dbReference>
<dbReference type="EMBL" id="SOYY01000021">
    <property type="protein sequence ID" value="KAA0706390.1"/>
    <property type="molecule type" value="Genomic_DNA"/>
</dbReference>
<keyword evidence="9" id="KW-0675">Receptor</keyword>
<evidence type="ECO:0000256" key="5">
    <source>
        <dbReference type="ARBA" id="ARBA00023136"/>
    </source>
</evidence>
<name>A0A5A9N9H1_9TELE</name>
<evidence type="ECO:0000256" key="4">
    <source>
        <dbReference type="ARBA" id="ARBA00022989"/>
    </source>
</evidence>
<evidence type="ECO:0000313" key="9">
    <source>
        <dbReference type="EMBL" id="KAA0706390.1"/>
    </source>
</evidence>
<gene>
    <name evidence="9" type="ORF">E1301_Tti023476</name>
</gene>
<feature type="transmembrane region" description="Helical" evidence="7">
    <location>
        <begin position="130"/>
        <end position="152"/>
    </location>
</feature>
<keyword evidence="5 7" id="KW-0472">Membrane</keyword>
<evidence type="ECO:0000313" key="10">
    <source>
        <dbReference type="Proteomes" id="UP000324632"/>
    </source>
</evidence>
<dbReference type="PROSITE" id="PS50259">
    <property type="entry name" value="G_PROTEIN_RECEP_F3_4"/>
    <property type="match status" value="1"/>
</dbReference>
<dbReference type="GO" id="GO:0070062">
    <property type="term" value="C:extracellular exosome"/>
    <property type="evidence" value="ECO:0007669"/>
    <property type="project" value="TreeGrafter"/>
</dbReference>
<feature type="transmembrane region" description="Helical" evidence="7">
    <location>
        <begin position="172"/>
        <end position="192"/>
    </location>
</feature>
<dbReference type="InterPro" id="IPR051753">
    <property type="entry name" value="RA-inducible_GPCR3"/>
</dbReference>
<evidence type="ECO:0000256" key="1">
    <source>
        <dbReference type="ARBA" id="ARBA00004141"/>
    </source>
</evidence>
<protein>
    <submittedName>
        <fullName evidence="9">G-protein coupled receptor family C group 5 member D</fullName>
    </submittedName>
</protein>
<dbReference type="InterPro" id="IPR017978">
    <property type="entry name" value="GPCR_3_C"/>
</dbReference>
<feature type="region of interest" description="Disordered" evidence="6">
    <location>
        <begin position="287"/>
        <end position="363"/>
    </location>
</feature>
<comment type="subcellular location">
    <subcellularLocation>
        <location evidence="1">Membrane</location>
        <topology evidence="1">Multi-pass membrane protein</topology>
    </subcellularLocation>
</comment>
<dbReference type="AlphaFoldDB" id="A0A5A9N9H1"/>
<feature type="transmembrane region" description="Helical" evidence="7">
    <location>
        <begin position="67"/>
        <end position="89"/>
    </location>
</feature>
<accession>A0A5A9N9H1</accession>
<dbReference type="GO" id="GO:0004930">
    <property type="term" value="F:G protein-coupled receptor activity"/>
    <property type="evidence" value="ECO:0007669"/>
    <property type="project" value="InterPro"/>
</dbReference>
<feature type="transmembrane region" description="Helical" evidence="7">
    <location>
        <begin position="212"/>
        <end position="231"/>
    </location>
</feature>
<feature type="transmembrane region" description="Helical" evidence="7">
    <location>
        <begin position="101"/>
        <end position="123"/>
    </location>
</feature>
<keyword evidence="4 7" id="KW-1133">Transmembrane helix</keyword>
<dbReference type="Proteomes" id="UP000324632">
    <property type="component" value="Chromosome 21"/>
</dbReference>
<evidence type="ECO:0000256" key="3">
    <source>
        <dbReference type="ARBA" id="ARBA00022692"/>
    </source>
</evidence>
<feature type="domain" description="G-protein coupled receptors family 3 profile" evidence="8">
    <location>
        <begin position="72"/>
        <end position="117"/>
    </location>
</feature>
<proteinExistence type="inferred from homology"/>
<evidence type="ECO:0000256" key="7">
    <source>
        <dbReference type="SAM" id="Phobius"/>
    </source>
</evidence>
<feature type="transmembrane region" description="Helical" evidence="7">
    <location>
        <begin position="33"/>
        <end position="55"/>
    </location>
</feature>
<dbReference type="GO" id="GO:0043235">
    <property type="term" value="C:receptor complex"/>
    <property type="evidence" value="ECO:0007669"/>
    <property type="project" value="TreeGrafter"/>
</dbReference>
<evidence type="ECO:0000259" key="8">
    <source>
        <dbReference type="PROSITE" id="PS50259"/>
    </source>
</evidence>
<dbReference type="PANTHER" id="PTHR14511:SF7">
    <property type="entry name" value="RETINOIC ACID-INDUCED PROTEIN 3"/>
    <property type="match status" value="1"/>
</dbReference>
<comment type="similarity">
    <text evidence="2">Belongs to the G-protein coupled receptor 3 family.</text>
</comment>
<sequence>MDGGVQRSNGSRPAGCGSGLQEIYWHLCDTWGIAVQATTALGLVMCAGLMLGVLVRWARVSRERGRGAALLLFLLATAVLFALPFSFVISPSAETCLTRALVFGVAFSVVFGALVARGLALLGVKLGRGWWEFAVILALALVQVIIAGEWLLVVLVRDKRPCEFSQAEFAMLQLYVMVLMVGALVLAVRFLCHMYITYSYSHTGQTRRRAKLQAALLILTLLLSVCVWVTWMALLTYGKIVMGRRPDWDDPVISIALVTNGWVLLLGHGVSQVRFICQQEAYTEDPPLDLTGWTRSPEDPAADPQPCRDNGGFQRDTAGRGDQALESSGIPEQEISAEKDYSIPRPTTTNINQPYDEYYEHTV</sequence>
<comment type="caution">
    <text evidence="9">The sequence shown here is derived from an EMBL/GenBank/DDBJ whole genome shotgun (WGS) entry which is preliminary data.</text>
</comment>
<organism evidence="9 10">
    <name type="scientific">Triplophysa tibetana</name>
    <dbReference type="NCBI Taxonomy" id="1572043"/>
    <lineage>
        <taxon>Eukaryota</taxon>
        <taxon>Metazoa</taxon>
        <taxon>Chordata</taxon>
        <taxon>Craniata</taxon>
        <taxon>Vertebrata</taxon>
        <taxon>Euteleostomi</taxon>
        <taxon>Actinopterygii</taxon>
        <taxon>Neopterygii</taxon>
        <taxon>Teleostei</taxon>
        <taxon>Ostariophysi</taxon>
        <taxon>Cypriniformes</taxon>
        <taxon>Nemacheilidae</taxon>
        <taxon>Triplophysa</taxon>
    </lineage>
</organism>
<dbReference type="GO" id="GO:0030295">
    <property type="term" value="F:protein kinase activator activity"/>
    <property type="evidence" value="ECO:0007669"/>
    <property type="project" value="TreeGrafter"/>
</dbReference>
<keyword evidence="10" id="KW-1185">Reference proteome</keyword>
<dbReference type="GO" id="GO:0005886">
    <property type="term" value="C:plasma membrane"/>
    <property type="evidence" value="ECO:0007669"/>
    <property type="project" value="TreeGrafter"/>
</dbReference>
<evidence type="ECO:0000256" key="2">
    <source>
        <dbReference type="ARBA" id="ARBA00007242"/>
    </source>
</evidence>
<dbReference type="PANTHER" id="PTHR14511">
    <property type="entry name" value="G PROTEIN COUPLED RECEPTOR, CLASS C, GROUP 5"/>
    <property type="match status" value="1"/>
</dbReference>
<evidence type="ECO:0000256" key="6">
    <source>
        <dbReference type="SAM" id="MobiDB-lite"/>
    </source>
</evidence>